<protein>
    <submittedName>
        <fullName evidence="1">14857_t:CDS:1</fullName>
    </submittedName>
</protein>
<comment type="caution">
    <text evidence="1">The sequence shown here is derived from an EMBL/GenBank/DDBJ whole genome shotgun (WGS) entry which is preliminary data.</text>
</comment>
<name>A0ACA9PML2_9GLOM</name>
<dbReference type="Proteomes" id="UP000789920">
    <property type="component" value="Unassembled WGS sequence"/>
</dbReference>
<sequence>QTIPISISDKIKLTPSDLFHASPLLLYSTPVIPDFYFSNNDLGIESFILSKKTLQWCHWKQKYRVRIGTKKMLHIIASDIKWNYASNEQSPETSNKEKEKAQNDINNHFDTIEEKYAKLSSSFLRKRKQSNLLTTSFSSKTQKASPETEFNFLNTISQIKNTDP</sequence>
<keyword evidence="2" id="KW-1185">Reference proteome</keyword>
<accession>A0ACA9PML2</accession>
<gene>
    <name evidence="1" type="ORF">RPERSI_LOCUS11001</name>
</gene>
<proteinExistence type="predicted"/>
<evidence type="ECO:0000313" key="2">
    <source>
        <dbReference type="Proteomes" id="UP000789920"/>
    </source>
</evidence>
<organism evidence="1 2">
    <name type="scientific">Racocetra persica</name>
    <dbReference type="NCBI Taxonomy" id="160502"/>
    <lineage>
        <taxon>Eukaryota</taxon>
        <taxon>Fungi</taxon>
        <taxon>Fungi incertae sedis</taxon>
        <taxon>Mucoromycota</taxon>
        <taxon>Glomeromycotina</taxon>
        <taxon>Glomeromycetes</taxon>
        <taxon>Diversisporales</taxon>
        <taxon>Gigasporaceae</taxon>
        <taxon>Racocetra</taxon>
    </lineage>
</organism>
<dbReference type="EMBL" id="CAJVQC010022291">
    <property type="protein sequence ID" value="CAG8717324.1"/>
    <property type="molecule type" value="Genomic_DNA"/>
</dbReference>
<evidence type="ECO:0000313" key="1">
    <source>
        <dbReference type="EMBL" id="CAG8717324.1"/>
    </source>
</evidence>
<feature type="non-terminal residue" evidence="1">
    <location>
        <position position="164"/>
    </location>
</feature>
<reference evidence="1" key="1">
    <citation type="submission" date="2021-06" db="EMBL/GenBank/DDBJ databases">
        <authorList>
            <person name="Kallberg Y."/>
            <person name="Tangrot J."/>
            <person name="Rosling A."/>
        </authorList>
    </citation>
    <scope>NUCLEOTIDE SEQUENCE</scope>
    <source>
        <strain evidence="1">MA461A</strain>
    </source>
</reference>
<feature type="non-terminal residue" evidence="1">
    <location>
        <position position="1"/>
    </location>
</feature>